<sequence length="182" mass="20459">MLVFHSIKNRAKAYEETMSTYLVIHRVRANQLYPNLYKKNNTSSFAPSETAQFGLPDPAKENHGDSFSESYVGPGVATKPDRAYRFAGPETNPDRARMRMLKLYWELSKEACSKAFLLLSLTTFVVLLISSEVSANDFAENTDRTAETGKVEKANYGDSFSGRYMGRTILAIRTHAKTGRKN</sequence>
<name>W9RBI9_9ROSA</name>
<proteinExistence type="predicted"/>
<evidence type="ECO:0000256" key="1">
    <source>
        <dbReference type="SAM" id="MobiDB-lite"/>
    </source>
</evidence>
<gene>
    <name evidence="2" type="ORF">L484_014024</name>
</gene>
<dbReference type="AlphaFoldDB" id="W9RBI9"/>
<accession>W9RBI9</accession>
<reference evidence="3" key="1">
    <citation type="submission" date="2013-01" db="EMBL/GenBank/DDBJ databases">
        <title>Draft Genome Sequence of a Mulberry Tree, Morus notabilis C.K. Schneid.</title>
        <authorList>
            <person name="He N."/>
            <person name="Zhao S."/>
        </authorList>
    </citation>
    <scope>NUCLEOTIDE SEQUENCE</scope>
</reference>
<feature type="region of interest" description="Disordered" evidence="1">
    <location>
        <begin position="48"/>
        <end position="72"/>
    </location>
</feature>
<dbReference type="EMBL" id="KE344832">
    <property type="protein sequence ID" value="EXB81092.1"/>
    <property type="molecule type" value="Genomic_DNA"/>
</dbReference>
<keyword evidence="3" id="KW-1185">Reference proteome</keyword>
<evidence type="ECO:0000313" key="2">
    <source>
        <dbReference type="EMBL" id="EXB81092.1"/>
    </source>
</evidence>
<protein>
    <submittedName>
        <fullName evidence="2">Uncharacterized protein</fullName>
    </submittedName>
</protein>
<organism evidence="2 3">
    <name type="scientific">Morus notabilis</name>
    <dbReference type="NCBI Taxonomy" id="981085"/>
    <lineage>
        <taxon>Eukaryota</taxon>
        <taxon>Viridiplantae</taxon>
        <taxon>Streptophyta</taxon>
        <taxon>Embryophyta</taxon>
        <taxon>Tracheophyta</taxon>
        <taxon>Spermatophyta</taxon>
        <taxon>Magnoliopsida</taxon>
        <taxon>eudicotyledons</taxon>
        <taxon>Gunneridae</taxon>
        <taxon>Pentapetalae</taxon>
        <taxon>rosids</taxon>
        <taxon>fabids</taxon>
        <taxon>Rosales</taxon>
        <taxon>Moraceae</taxon>
        <taxon>Moreae</taxon>
        <taxon>Morus</taxon>
    </lineage>
</organism>
<dbReference type="Proteomes" id="UP000030645">
    <property type="component" value="Unassembled WGS sequence"/>
</dbReference>
<evidence type="ECO:0000313" key="3">
    <source>
        <dbReference type="Proteomes" id="UP000030645"/>
    </source>
</evidence>